<evidence type="ECO:0000313" key="1">
    <source>
        <dbReference type="EMBL" id="SJZ37063.1"/>
    </source>
</evidence>
<dbReference type="Proteomes" id="UP000190888">
    <property type="component" value="Unassembled WGS sequence"/>
</dbReference>
<dbReference type="AlphaFoldDB" id="A0A1T4K3Z4"/>
<dbReference type="GO" id="GO:0005829">
    <property type="term" value="C:cytosol"/>
    <property type="evidence" value="ECO:0007669"/>
    <property type="project" value="TreeGrafter"/>
</dbReference>
<dbReference type="Gene3D" id="2.60.120.370">
    <property type="entry name" value="YhcH/YjgK/YiaL"/>
    <property type="match status" value="1"/>
</dbReference>
<sequence length="150" mass="16916">MVIDSLANAQKYAALHPLFAKAFEYIRTTDLASLETGKFEIDGDNLKGSVSYKTGMTTEESIAKFECHNKHIDIQVCISGHETIGWKPRETCTQQRGEYNEEKDVVFYNDTPDMYFALGAGQFGIFYPEDVHAPMIGNDNIKKLVIKVKI</sequence>
<dbReference type="OrthoDB" id="9792756at2"/>
<dbReference type="NCBIfam" id="TIGR00022">
    <property type="entry name" value="YhcH/YjgK/YiaL family protein"/>
    <property type="match status" value="1"/>
</dbReference>
<proteinExistence type="predicted"/>
<dbReference type="InterPro" id="IPR004375">
    <property type="entry name" value="NanQ/TabA/YiaL"/>
</dbReference>
<dbReference type="InterPro" id="IPR037012">
    <property type="entry name" value="NanQ/TabA/YiaL_sf"/>
</dbReference>
<organism evidence="1 2">
    <name type="scientific">Sediminibacterium ginsengisoli</name>
    <dbReference type="NCBI Taxonomy" id="413434"/>
    <lineage>
        <taxon>Bacteria</taxon>
        <taxon>Pseudomonadati</taxon>
        <taxon>Bacteroidota</taxon>
        <taxon>Chitinophagia</taxon>
        <taxon>Chitinophagales</taxon>
        <taxon>Chitinophagaceae</taxon>
        <taxon>Sediminibacterium</taxon>
    </lineage>
</organism>
<dbReference type="STRING" id="413434.SAMN04488132_101427"/>
<keyword evidence="2" id="KW-1185">Reference proteome</keyword>
<reference evidence="1 2" key="1">
    <citation type="submission" date="2017-02" db="EMBL/GenBank/DDBJ databases">
        <authorList>
            <person name="Peterson S.W."/>
        </authorList>
    </citation>
    <scope>NUCLEOTIDE SEQUENCE [LARGE SCALE GENOMIC DNA]</scope>
    <source>
        <strain evidence="1 2">DSM 22335</strain>
    </source>
</reference>
<evidence type="ECO:0000313" key="2">
    <source>
        <dbReference type="Proteomes" id="UP000190888"/>
    </source>
</evidence>
<dbReference type="RefSeq" id="WP_078829762.1">
    <property type="nucleotide sequence ID" value="NZ_FUWH01000001.1"/>
</dbReference>
<accession>A0A1T4K3Z4</accession>
<name>A0A1T4K3Z4_9BACT</name>
<gene>
    <name evidence="1" type="ORF">SAMN04488132_101427</name>
</gene>
<dbReference type="EMBL" id="FUWH01000001">
    <property type="protein sequence ID" value="SJZ37063.1"/>
    <property type="molecule type" value="Genomic_DNA"/>
</dbReference>
<protein>
    <submittedName>
        <fullName evidence="1">YhcH/YjgK/YiaL family protein</fullName>
    </submittedName>
</protein>
<dbReference type="PANTHER" id="PTHR34986:SF1">
    <property type="entry name" value="PROTEIN YIAL"/>
    <property type="match status" value="1"/>
</dbReference>
<dbReference type="Pfam" id="PF04074">
    <property type="entry name" value="DUF386"/>
    <property type="match status" value="1"/>
</dbReference>
<dbReference type="PANTHER" id="PTHR34986">
    <property type="entry name" value="EVOLVED BETA-GALACTOSIDASE SUBUNIT BETA"/>
    <property type="match status" value="1"/>
</dbReference>
<dbReference type="SUPFAM" id="SSF51197">
    <property type="entry name" value="Clavaminate synthase-like"/>
    <property type="match status" value="1"/>
</dbReference>